<dbReference type="Pfam" id="PF14493">
    <property type="entry name" value="HTH_40"/>
    <property type="match status" value="1"/>
</dbReference>
<reference evidence="1 2" key="1">
    <citation type="submission" date="2016-05" db="EMBL/GenBank/DDBJ databases">
        <title>Whole genome sequencing of Tetragenococcus halophilus subsp. halophilus NISL 7118.</title>
        <authorList>
            <person name="Shiwa Y."/>
            <person name="Nishimura I."/>
            <person name="Yoshikawa H."/>
            <person name="Koyama Y."/>
            <person name="Oguma T."/>
        </authorList>
    </citation>
    <scope>NUCLEOTIDE SEQUENCE [LARGE SCALE GENOMIC DNA]</scope>
    <source>
        <strain evidence="1 2">NISL 7118</strain>
    </source>
</reference>
<evidence type="ECO:0000313" key="1">
    <source>
        <dbReference type="EMBL" id="GBD67759.1"/>
    </source>
</evidence>
<dbReference type="AlphaFoldDB" id="A0A2H6C1S4"/>
<dbReference type="GeneID" id="64054507"/>
<keyword evidence="2" id="KW-1185">Reference proteome</keyword>
<dbReference type="InterPro" id="IPR029491">
    <property type="entry name" value="Helicase_HTH"/>
</dbReference>
<gene>
    <name evidence="1" type="ORF">TEHN7118_0565</name>
</gene>
<sequence length="336" mass="39638">MDEFILSLFIADNKLKKTTLYQLLVGKHTTSVLCYAYFHDLLPFFSVFPSLKEEEFYQILAKINKQGYIKEEKQQISLVKNLYSSNLLQTPAFQPLNFFKFGRKEEVCWRSVRFLLQAVSFLGKETNYVPLENAPIYTQRVRTVIHQYNGNLADTLYQETAEILEVLSEEHADLLAQTLSGYQQEGAAFFQLVADKYTQYPWLDLYKSAAIHHFLAQMIKHPEYLLYKFLRPFLLQNYNQSMLKTRKLIQQGWSLDKVMQQRKLKKGTIQDHLIEWALADSAFPFSNFFSQKTQKELEKLPINSFAYPFKELKGDFNASFLEIRLYQIWRKKESLC</sequence>
<organism evidence="1 2">
    <name type="scientific">Tetragenococcus halophilus subsp. halophilus</name>
    <dbReference type="NCBI Taxonomy" id="1513897"/>
    <lineage>
        <taxon>Bacteria</taxon>
        <taxon>Bacillati</taxon>
        <taxon>Bacillota</taxon>
        <taxon>Bacilli</taxon>
        <taxon>Lactobacillales</taxon>
        <taxon>Enterococcaceae</taxon>
        <taxon>Tetragenococcus</taxon>
    </lineage>
</organism>
<dbReference type="EMBL" id="BDEC01000019">
    <property type="protein sequence ID" value="GBD67759.1"/>
    <property type="molecule type" value="Genomic_DNA"/>
</dbReference>
<evidence type="ECO:0000313" key="2">
    <source>
        <dbReference type="Proteomes" id="UP000236214"/>
    </source>
</evidence>
<protein>
    <submittedName>
        <fullName evidence="1">Uncharacterized protein</fullName>
    </submittedName>
</protein>
<proteinExistence type="predicted"/>
<name>A0A2H6C1S4_TETHA</name>
<accession>A0A2H6C1S4</accession>
<dbReference type="Proteomes" id="UP000236214">
    <property type="component" value="Unassembled WGS sequence"/>
</dbReference>
<dbReference type="RefSeq" id="WP_014125374.1">
    <property type="nucleotide sequence ID" value="NZ_BAABQP010000003.1"/>
</dbReference>
<comment type="caution">
    <text evidence="1">The sequence shown here is derived from an EMBL/GenBank/DDBJ whole genome shotgun (WGS) entry which is preliminary data.</text>
</comment>